<dbReference type="OrthoDB" id="29023at2759"/>
<feature type="compositionally biased region" description="Basic residues" evidence="6">
    <location>
        <begin position="56"/>
        <end position="65"/>
    </location>
</feature>
<dbReference type="STRING" id="763407.A0A167R3C1"/>
<dbReference type="PANTHER" id="PTHR13317:SF4">
    <property type="entry name" value="TRANSMEMBRANE ANTERIOR POSTERIOR TRANSFORMATION PROTEIN 1 HOMOLOG"/>
    <property type="match status" value="1"/>
</dbReference>
<dbReference type="FunCoup" id="A0A167R3C1">
    <property type="interactions" value="68"/>
</dbReference>
<evidence type="ECO:0000313" key="9">
    <source>
        <dbReference type="Proteomes" id="UP000077315"/>
    </source>
</evidence>
<proteinExistence type="inferred from homology"/>
<dbReference type="GO" id="GO:0005789">
    <property type="term" value="C:endoplasmic reticulum membrane"/>
    <property type="evidence" value="ECO:0007669"/>
    <property type="project" value="TreeGrafter"/>
</dbReference>
<evidence type="ECO:0000313" key="8">
    <source>
        <dbReference type="EMBL" id="OAD80749.1"/>
    </source>
</evidence>
<gene>
    <name evidence="8" type="ORF">PHYBLDRAFT_76840</name>
</gene>
<evidence type="ECO:0008006" key="10">
    <source>
        <dbReference type="Google" id="ProtNLM"/>
    </source>
</evidence>
<comment type="subcellular location">
    <subcellularLocation>
        <location evidence="1">Membrane</location>
        <topology evidence="1">Multi-pass membrane protein</topology>
    </subcellularLocation>
</comment>
<evidence type="ECO:0000256" key="6">
    <source>
        <dbReference type="SAM" id="MobiDB-lite"/>
    </source>
</evidence>
<keyword evidence="5 7" id="KW-0472">Membrane</keyword>
<evidence type="ECO:0000256" key="4">
    <source>
        <dbReference type="ARBA" id="ARBA00022989"/>
    </source>
</evidence>
<keyword evidence="4 7" id="KW-1133">Transmembrane helix</keyword>
<dbReference type="Pfam" id="PF05346">
    <property type="entry name" value="DUF747"/>
    <property type="match status" value="1"/>
</dbReference>
<name>A0A167R3C1_PHYB8</name>
<dbReference type="InParanoid" id="A0A167R3C1"/>
<feature type="compositionally biased region" description="Low complexity" evidence="6">
    <location>
        <begin position="85"/>
        <end position="107"/>
    </location>
</feature>
<keyword evidence="3 7" id="KW-0812">Transmembrane</keyword>
<dbReference type="PANTHER" id="PTHR13317">
    <property type="entry name" value="TRANSMEMBRANE ANTERIOR POSTERIOR TRANSFORMATION PROTEIN 1 HOMOLOG"/>
    <property type="match status" value="1"/>
</dbReference>
<feature type="region of interest" description="Disordered" evidence="6">
    <location>
        <begin position="1"/>
        <end position="124"/>
    </location>
</feature>
<protein>
    <recommendedName>
        <fullName evidence="10">DUF747 family protein</fullName>
    </recommendedName>
</protein>
<sequence>MDESSIRHPNPRNKPAVPPPLIISPTLNPSYSSPNSFQALDPTFKHVRSQSTLLPTKKKRKKRNRSLLARIPSPLAPAESPVLPTPVQSPTTTTTTTTTIRPDTTTTEKSTAAPPPAETANQNGPSFSFWDYLRDELTVSDFDSGQEIKRERVTNFLAVPGALEKLMGFGFVVCLDSFLYTFTILPLRFFLALYHFAFNFFHNLQWFLFRKPSVVRLRPSQKCDLLKGLLITITCISMCSFDPSRLYHFIRGQAVLKLYVVFNVLEICDKLCCSVGVDILDALFSKATLGEPGQSIGRAAYAKRQLKPLTLFLLATGYMIVHTSVLFFQMITLNVAINFYSNALLSLLISNQFVEIKQSVFKKFEKENLFQLSCSDIVERFQQVVFLVIITLRNVVELSESSPSSILPSTFVPLFKLPASMPLNTLMTPVVMVIASELMVDWLKHAFITKFNQIRPSIYGKYTDILCKDLVIGSPSRSSGQRHAFVDQSPVVSRRLGLPVLPLACMQVRMMQQLLPMIFMSHHSQSGHGVSVASMLTNSLLNYLTDHHGTVSRMLPAHIQVVVLSIAECGWLEQGLDKVFRVVTWTAVIAIMALCLLAIKILVGIHLLDYAYKRYSSMEARQKADDEKENEMKSMKKEEEEYRTGVRNYLNDTSDNVMGQKPIKYTLENVDRFSMVRSRIP</sequence>
<comment type="similarity">
    <text evidence="2">Belongs to the TAPT1 family.</text>
</comment>
<dbReference type="Proteomes" id="UP000077315">
    <property type="component" value="Unassembled WGS sequence"/>
</dbReference>
<dbReference type="EMBL" id="KV440971">
    <property type="protein sequence ID" value="OAD80749.1"/>
    <property type="molecule type" value="Genomic_DNA"/>
</dbReference>
<evidence type="ECO:0000256" key="7">
    <source>
        <dbReference type="SAM" id="Phobius"/>
    </source>
</evidence>
<feature type="compositionally biased region" description="Polar residues" evidence="6">
    <location>
        <begin position="25"/>
        <end position="38"/>
    </location>
</feature>
<dbReference type="InterPro" id="IPR008010">
    <property type="entry name" value="Tatp1"/>
</dbReference>
<organism evidence="8 9">
    <name type="scientific">Phycomyces blakesleeanus (strain ATCC 8743b / DSM 1359 / FGSC 10004 / NBRC 33097 / NRRL 1555)</name>
    <dbReference type="NCBI Taxonomy" id="763407"/>
    <lineage>
        <taxon>Eukaryota</taxon>
        <taxon>Fungi</taxon>
        <taxon>Fungi incertae sedis</taxon>
        <taxon>Mucoromycota</taxon>
        <taxon>Mucoromycotina</taxon>
        <taxon>Mucoromycetes</taxon>
        <taxon>Mucorales</taxon>
        <taxon>Phycomycetaceae</taxon>
        <taxon>Phycomyces</taxon>
    </lineage>
</organism>
<reference evidence="9" key="1">
    <citation type="submission" date="2015-06" db="EMBL/GenBank/DDBJ databases">
        <title>Expansion of signal transduction pathways in fungi by whole-genome duplication.</title>
        <authorList>
            <consortium name="DOE Joint Genome Institute"/>
            <person name="Corrochano L.M."/>
            <person name="Kuo A."/>
            <person name="Marcet-Houben M."/>
            <person name="Polaino S."/>
            <person name="Salamov A."/>
            <person name="Villalobos J.M."/>
            <person name="Alvarez M.I."/>
            <person name="Avalos J."/>
            <person name="Benito E.P."/>
            <person name="Benoit I."/>
            <person name="Burger G."/>
            <person name="Camino L.P."/>
            <person name="Canovas D."/>
            <person name="Cerda-Olmedo E."/>
            <person name="Cheng J.-F."/>
            <person name="Dominguez A."/>
            <person name="Elias M."/>
            <person name="Eslava A.P."/>
            <person name="Glaser F."/>
            <person name="Grimwood J."/>
            <person name="Gutierrez G."/>
            <person name="Heitman J."/>
            <person name="Henrissat B."/>
            <person name="Iturriaga E.A."/>
            <person name="Lang B.F."/>
            <person name="Lavin J.L."/>
            <person name="Lee S."/>
            <person name="Li W."/>
            <person name="Lindquist E."/>
            <person name="Lopez-Garcia S."/>
            <person name="Luque E.M."/>
            <person name="Marcos A.T."/>
            <person name="Martin J."/>
            <person name="McCluskey K."/>
            <person name="Medina H.R."/>
            <person name="Miralles-Duran A."/>
            <person name="Miyazaki A."/>
            <person name="Munoz-Torres E."/>
            <person name="Oguiza J.A."/>
            <person name="Ohm R."/>
            <person name="Olmedo M."/>
            <person name="Orejas M."/>
            <person name="Ortiz-Castellanos L."/>
            <person name="Pisabarro A.G."/>
            <person name="Rodriguez-Romero J."/>
            <person name="Ruiz-Herrera J."/>
            <person name="Ruiz-Vazquez R."/>
            <person name="Sanz C."/>
            <person name="Schackwitz W."/>
            <person name="Schmutz J."/>
            <person name="Shahriari M."/>
            <person name="Shelest E."/>
            <person name="Silva-Franco F."/>
            <person name="Soanes D."/>
            <person name="Syed K."/>
            <person name="Tagua V.G."/>
            <person name="Talbot N.J."/>
            <person name="Thon M."/>
            <person name="De vries R.P."/>
            <person name="Wiebenga A."/>
            <person name="Yadav J.S."/>
            <person name="Braun E.L."/>
            <person name="Baker S."/>
            <person name="Garre V."/>
            <person name="Horwitz B."/>
            <person name="Torres-Martinez S."/>
            <person name="Idnurm A."/>
            <person name="Herrera-Estrella A."/>
            <person name="Gabaldon T."/>
            <person name="Grigoriev I.V."/>
        </authorList>
    </citation>
    <scope>NUCLEOTIDE SEQUENCE [LARGE SCALE GENOMIC DNA]</scope>
    <source>
        <strain evidence="9">NRRL 1555(-)</strain>
    </source>
</reference>
<dbReference type="VEuPathDB" id="FungiDB:PHYBLDRAFT_76840"/>
<accession>A0A167R3C1</accession>
<evidence type="ECO:0000256" key="5">
    <source>
        <dbReference type="ARBA" id="ARBA00023136"/>
    </source>
</evidence>
<evidence type="ECO:0000256" key="1">
    <source>
        <dbReference type="ARBA" id="ARBA00004141"/>
    </source>
</evidence>
<keyword evidence="9" id="KW-1185">Reference proteome</keyword>
<evidence type="ECO:0000256" key="2">
    <source>
        <dbReference type="ARBA" id="ARBA00008803"/>
    </source>
</evidence>
<evidence type="ECO:0000256" key="3">
    <source>
        <dbReference type="ARBA" id="ARBA00022692"/>
    </source>
</evidence>
<feature type="transmembrane region" description="Helical" evidence="7">
    <location>
        <begin position="582"/>
        <end position="608"/>
    </location>
</feature>
<feature type="transmembrane region" description="Helical" evidence="7">
    <location>
        <begin position="311"/>
        <end position="331"/>
    </location>
</feature>
<dbReference type="AlphaFoldDB" id="A0A167R3C1"/>
<dbReference type="RefSeq" id="XP_018298789.1">
    <property type="nucleotide sequence ID" value="XM_018443193.1"/>
</dbReference>
<dbReference type="GeneID" id="29004099"/>